<dbReference type="Proteomes" id="UP000541558">
    <property type="component" value="Unassembled WGS sequence"/>
</dbReference>
<evidence type="ECO:0000313" key="3">
    <source>
        <dbReference type="Proteomes" id="UP000541558"/>
    </source>
</evidence>
<keyword evidence="3" id="KW-1185">Reference proteome</keyword>
<protein>
    <submittedName>
        <fullName evidence="2">Uncharacterized protein</fullName>
    </submittedName>
</protein>
<dbReference type="EMBL" id="JAACJK010000180">
    <property type="protein sequence ID" value="KAF5318289.1"/>
    <property type="molecule type" value="Genomic_DNA"/>
</dbReference>
<accession>A0A8H5B7N4</accession>
<evidence type="ECO:0000256" key="1">
    <source>
        <dbReference type="SAM" id="MobiDB-lite"/>
    </source>
</evidence>
<feature type="compositionally biased region" description="Acidic residues" evidence="1">
    <location>
        <begin position="85"/>
        <end position="98"/>
    </location>
</feature>
<proteinExistence type="predicted"/>
<feature type="region of interest" description="Disordered" evidence="1">
    <location>
        <begin position="322"/>
        <end position="343"/>
    </location>
</feature>
<feature type="compositionally biased region" description="Acidic residues" evidence="1">
    <location>
        <begin position="129"/>
        <end position="138"/>
    </location>
</feature>
<comment type="caution">
    <text evidence="2">The sequence shown here is derived from an EMBL/GenBank/DDBJ whole genome shotgun (WGS) entry which is preliminary data.</text>
</comment>
<feature type="compositionally biased region" description="Acidic residues" evidence="1">
    <location>
        <begin position="239"/>
        <end position="249"/>
    </location>
</feature>
<evidence type="ECO:0000313" key="2">
    <source>
        <dbReference type="EMBL" id="KAF5318289.1"/>
    </source>
</evidence>
<feature type="compositionally biased region" description="Polar residues" evidence="1">
    <location>
        <begin position="110"/>
        <end position="119"/>
    </location>
</feature>
<feature type="compositionally biased region" description="Acidic residues" evidence="1">
    <location>
        <begin position="215"/>
        <end position="232"/>
    </location>
</feature>
<feature type="compositionally biased region" description="Acidic residues" evidence="1">
    <location>
        <begin position="322"/>
        <end position="342"/>
    </location>
</feature>
<feature type="region of interest" description="Disordered" evidence="1">
    <location>
        <begin position="75"/>
        <end position="138"/>
    </location>
</feature>
<gene>
    <name evidence="2" type="ORF">D9611_014344</name>
</gene>
<name>A0A8H5B7N4_9AGAR</name>
<dbReference type="AlphaFoldDB" id="A0A8H5B7N4"/>
<organism evidence="2 3">
    <name type="scientific">Ephemerocybe angulata</name>
    <dbReference type="NCBI Taxonomy" id="980116"/>
    <lineage>
        <taxon>Eukaryota</taxon>
        <taxon>Fungi</taxon>
        <taxon>Dikarya</taxon>
        <taxon>Basidiomycota</taxon>
        <taxon>Agaricomycotina</taxon>
        <taxon>Agaricomycetes</taxon>
        <taxon>Agaricomycetidae</taxon>
        <taxon>Agaricales</taxon>
        <taxon>Agaricineae</taxon>
        <taxon>Psathyrellaceae</taxon>
        <taxon>Ephemerocybe</taxon>
    </lineage>
</organism>
<feature type="region of interest" description="Disordered" evidence="1">
    <location>
        <begin position="213"/>
        <end position="249"/>
    </location>
</feature>
<reference evidence="2 3" key="1">
    <citation type="journal article" date="2020" name="ISME J.">
        <title>Uncovering the hidden diversity of litter-decomposition mechanisms in mushroom-forming fungi.</title>
        <authorList>
            <person name="Floudas D."/>
            <person name="Bentzer J."/>
            <person name="Ahren D."/>
            <person name="Johansson T."/>
            <person name="Persson P."/>
            <person name="Tunlid A."/>
        </authorList>
    </citation>
    <scope>NUCLEOTIDE SEQUENCE [LARGE SCALE GENOMIC DNA]</scope>
    <source>
        <strain evidence="2 3">CBS 175.51</strain>
    </source>
</reference>
<sequence>MSEQGSTQSYSEDGNIVPPEGVHLAGVQVLVRLRERGLPIAGSLVCVGVEMGLFPLDACPVHVLAADAPFSSLSQSYRDASSDDSAGDEDSGESDDEHDIDHHRDKRQRLSTGNVSPANSDGYASDNESGSDSDNGDEEVEVGFVDFTLRTPVIWAALGELDASPKYTLTSNVIWSAGAGYTSDTESGSGSDEEVGIDFVDYTLRTPVDWAALEEGSDNEYDHLVDEDDGEDSAAYLPEPEDNEDDTEDAREPIAALYAAFRELPLNDEDDVDESAAYLAEPEDNEDDTEDAREPIAALYAVFRELPVNRCTTQLVDEVEDEETAAYLPEPEDNEEDTEDASEPTGIAALYAVLRELPLNRWDTIY</sequence>